<evidence type="ECO:0000256" key="1">
    <source>
        <dbReference type="ARBA" id="ARBA00023015"/>
    </source>
</evidence>
<evidence type="ECO:0000313" key="6">
    <source>
        <dbReference type="EMBL" id="MDR7277027.1"/>
    </source>
</evidence>
<reference evidence="6" key="1">
    <citation type="submission" date="2023-07" db="EMBL/GenBank/DDBJ databases">
        <title>Sequencing the genomes of 1000 actinobacteria strains.</title>
        <authorList>
            <person name="Klenk H.-P."/>
        </authorList>
    </citation>
    <scope>NUCLEOTIDE SEQUENCE</scope>
    <source>
        <strain evidence="6">DSM 44707</strain>
    </source>
</reference>
<dbReference type="PANTHER" id="PTHR30055:SF146">
    <property type="entry name" value="HTH-TYPE TRANSCRIPTIONAL DUAL REGULATOR CECR"/>
    <property type="match status" value="1"/>
</dbReference>
<evidence type="ECO:0000259" key="5">
    <source>
        <dbReference type="PROSITE" id="PS50977"/>
    </source>
</evidence>
<dbReference type="InterPro" id="IPR001647">
    <property type="entry name" value="HTH_TetR"/>
</dbReference>
<dbReference type="RefSeq" id="WP_310369231.1">
    <property type="nucleotide sequence ID" value="NZ_JAVDYB010000001.1"/>
</dbReference>
<dbReference type="InterPro" id="IPR023772">
    <property type="entry name" value="DNA-bd_HTH_TetR-type_CS"/>
</dbReference>
<dbReference type="Pfam" id="PF14246">
    <property type="entry name" value="TetR_C_7"/>
    <property type="match status" value="1"/>
</dbReference>
<proteinExistence type="predicted"/>
<feature type="domain" description="HTH tetR-type" evidence="5">
    <location>
        <begin position="18"/>
        <end position="78"/>
    </location>
</feature>
<dbReference type="InterPro" id="IPR009057">
    <property type="entry name" value="Homeodomain-like_sf"/>
</dbReference>
<dbReference type="PROSITE" id="PS50977">
    <property type="entry name" value="HTH_TETR_2"/>
    <property type="match status" value="1"/>
</dbReference>
<dbReference type="FunFam" id="1.10.10.60:FF:000141">
    <property type="entry name" value="TetR family transcriptional regulator"/>
    <property type="match status" value="1"/>
</dbReference>
<gene>
    <name evidence="6" type="ORF">J2S41_003805</name>
</gene>
<sequence length="213" mass="23686">MRRIIAEEQTPGRRRRSEEKKTAILDAAENLFITDGYERTTVDAVAARAQVSKRTLYNHFSDKEIIFLRVLGRVHESLLGTIRAAVDEELTTGRDLREALTTFAHRIVDRAFGSADYLTYRRLTAQPQAVPRPPEGNRGRPLSLLEQRFAELAADGRIRAPRPRVAARHFTALTISLAQEALMGDQDDTGPADLDDIIADGVDAFLRAYGAGS</sequence>
<dbReference type="InterPro" id="IPR039536">
    <property type="entry name" value="TetR_C_Proteobacteria"/>
</dbReference>
<dbReference type="PROSITE" id="PS01081">
    <property type="entry name" value="HTH_TETR_1"/>
    <property type="match status" value="1"/>
</dbReference>
<dbReference type="GO" id="GO:0000976">
    <property type="term" value="F:transcription cis-regulatory region binding"/>
    <property type="evidence" value="ECO:0007669"/>
    <property type="project" value="TreeGrafter"/>
</dbReference>
<dbReference type="EMBL" id="JAVDYB010000001">
    <property type="protein sequence ID" value="MDR7277027.1"/>
    <property type="molecule type" value="Genomic_DNA"/>
</dbReference>
<dbReference type="AlphaFoldDB" id="A0AAE3YPT9"/>
<keyword evidence="1" id="KW-0805">Transcription regulation</keyword>
<dbReference type="Proteomes" id="UP001183643">
    <property type="component" value="Unassembled WGS sequence"/>
</dbReference>
<comment type="caution">
    <text evidence="6">The sequence shown here is derived from an EMBL/GenBank/DDBJ whole genome shotgun (WGS) entry which is preliminary data.</text>
</comment>
<dbReference type="Gene3D" id="1.10.357.10">
    <property type="entry name" value="Tetracycline Repressor, domain 2"/>
    <property type="match status" value="1"/>
</dbReference>
<dbReference type="GO" id="GO:0045892">
    <property type="term" value="P:negative regulation of DNA-templated transcription"/>
    <property type="evidence" value="ECO:0007669"/>
    <property type="project" value="UniProtKB-ARBA"/>
</dbReference>
<dbReference type="Pfam" id="PF00440">
    <property type="entry name" value="TetR_N"/>
    <property type="match status" value="1"/>
</dbReference>
<keyword evidence="7" id="KW-1185">Reference proteome</keyword>
<dbReference type="SUPFAM" id="SSF46689">
    <property type="entry name" value="Homeodomain-like"/>
    <property type="match status" value="1"/>
</dbReference>
<organism evidence="6 7">
    <name type="scientific">Catenuloplanes atrovinosus</name>
    <dbReference type="NCBI Taxonomy" id="137266"/>
    <lineage>
        <taxon>Bacteria</taxon>
        <taxon>Bacillati</taxon>
        <taxon>Actinomycetota</taxon>
        <taxon>Actinomycetes</taxon>
        <taxon>Micromonosporales</taxon>
        <taxon>Micromonosporaceae</taxon>
        <taxon>Catenuloplanes</taxon>
    </lineage>
</organism>
<evidence type="ECO:0000256" key="2">
    <source>
        <dbReference type="ARBA" id="ARBA00023125"/>
    </source>
</evidence>
<dbReference type="InterPro" id="IPR050109">
    <property type="entry name" value="HTH-type_TetR-like_transc_reg"/>
</dbReference>
<accession>A0AAE3YPT9</accession>
<name>A0AAE3YPT9_9ACTN</name>
<dbReference type="PRINTS" id="PR00455">
    <property type="entry name" value="HTHTETR"/>
</dbReference>
<feature type="DNA-binding region" description="H-T-H motif" evidence="4">
    <location>
        <begin position="41"/>
        <end position="60"/>
    </location>
</feature>
<keyword evidence="3" id="KW-0804">Transcription</keyword>
<evidence type="ECO:0000256" key="4">
    <source>
        <dbReference type="PROSITE-ProRule" id="PRU00335"/>
    </source>
</evidence>
<keyword evidence="2 4" id="KW-0238">DNA-binding</keyword>
<evidence type="ECO:0000256" key="3">
    <source>
        <dbReference type="ARBA" id="ARBA00023163"/>
    </source>
</evidence>
<evidence type="ECO:0000313" key="7">
    <source>
        <dbReference type="Proteomes" id="UP001183643"/>
    </source>
</evidence>
<dbReference type="PANTHER" id="PTHR30055">
    <property type="entry name" value="HTH-TYPE TRANSCRIPTIONAL REGULATOR RUTR"/>
    <property type="match status" value="1"/>
</dbReference>
<protein>
    <submittedName>
        <fullName evidence="6">TetR/AcrR family transcriptional repressor of mexJK operon</fullName>
    </submittedName>
</protein>
<dbReference type="GO" id="GO:0003700">
    <property type="term" value="F:DNA-binding transcription factor activity"/>
    <property type="evidence" value="ECO:0007669"/>
    <property type="project" value="TreeGrafter"/>
</dbReference>